<organism evidence="1 2">
    <name type="scientific">Clonostachys rosea f. rosea IK726</name>
    <dbReference type="NCBI Taxonomy" id="1349383"/>
    <lineage>
        <taxon>Eukaryota</taxon>
        <taxon>Fungi</taxon>
        <taxon>Dikarya</taxon>
        <taxon>Ascomycota</taxon>
        <taxon>Pezizomycotina</taxon>
        <taxon>Sordariomycetes</taxon>
        <taxon>Hypocreomycetidae</taxon>
        <taxon>Hypocreales</taxon>
        <taxon>Bionectriaceae</taxon>
        <taxon>Clonostachys</taxon>
    </lineage>
</organism>
<dbReference type="EMBL" id="CADEHS020000333">
    <property type="protein sequence ID" value="CAG9951495.1"/>
    <property type="molecule type" value="Genomic_DNA"/>
</dbReference>
<comment type="caution">
    <text evidence="1">The sequence shown here is derived from an EMBL/GenBank/DDBJ whole genome shotgun (WGS) entry which is preliminary data.</text>
</comment>
<keyword evidence="2" id="KW-1185">Reference proteome</keyword>
<evidence type="ECO:0000313" key="1">
    <source>
        <dbReference type="EMBL" id="CAG9951495.1"/>
    </source>
</evidence>
<gene>
    <name evidence="1" type="ORF">CRV2_00020972</name>
</gene>
<sequence>MDSTTPPSHGMTRRHPLTHLPNEIAYMIAEHLEVEDLASLVAAIRPPIDSLDPRSPPHDATYRGPFDYQMYTHERDRVERAGRYTTGDQNNTTNNHGEMDIDGPADNDQAARKSLSYRAFTNALAKPMKHREALLQVVRRARDAGMRRDAALEAAIRSGHMVMIRELLLNLPPAGDSSDQVMQRDGSLLTVAAQHGELSVLQTLLDSEYFAILTRPSEEVEQTPLEAACERGDRDIIQLLLATGQTELTLGNTDDRDRVIQQAIRDGATNDTVGCLLDIARAAPGTDEQFTESLRGAFTTALEMQRTDLVFQLVTDAQFKPDNMHLEHALLYGCVETTSYLLHSDHINPNTVQESSGRTVLMQAMGTTRSSPELVALLAEYVDIQGSLPTQDRHGITALGLAVRGAPLDAIEALLDIVGVDKLFEPYSGTGGSPIEEAVSANRKDLIDMLWARHQILFFTQHEFRFTRLQHPHWNDLIAEFFAI</sequence>
<evidence type="ECO:0000313" key="2">
    <source>
        <dbReference type="Proteomes" id="UP000836387"/>
    </source>
</evidence>
<reference evidence="1" key="1">
    <citation type="submission" date="2020-04" db="EMBL/GenBank/DDBJ databases">
        <authorList>
            <person name="Broberg M."/>
        </authorList>
    </citation>
    <scope>NUCLEOTIDE SEQUENCE</scope>
</reference>
<name>A0ACA9UDT2_BIOOC</name>
<reference evidence="1" key="2">
    <citation type="submission" date="2021-10" db="EMBL/GenBank/DDBJ databases">
        <authorList>
            <person name="Piombo E."/>
        </authorList>
    </citation>
    <scope>NUCLEOTIDE SEQUENCE</scope>
</reference>
<dbReference type="Proteomes" id="UP000836387">
    <property type="component" value="Unassembled WGS sequence"/>
</dbReference>
<protein>
    <submittedName>
        <fullName evidence="1">Uncharacterized protein</fullName>
    </submittedName>
</protein>
<accession>A0ACA9UDT2</accession>
<proteinExistence type="predicted"/>